<feature type="domain" description="2Fe-2S ferredoxin-type" evidence="7">
    <location>
        <begin position="230"/>
        <end position="313"/>
    </location>
</feature>
<dbReference type="AlphaFoldDB" id="A0A371BE74"/>
<protein>
    <submittedName>
        <fullName evidence="9">Oxidoreductase</fullName>
    </submittedName>
</protein>
<evidence type="ECO:0000313" key="9">
    <source>
        <dbReference type="EMBL" id="RDV05661.1"/>
    </source>
</evidence>
<keyword evidence="3" id="KW-0479">Metal-binding</keyword>
<dbReference type="InterPro" id="IPR039261">
    <property type="entry name" value="FNR_nucleotide-bd"/>
</dbReference>
<gene>
    <name evidence="9" type="ORF">DXH78_02575</name>
</gene>
<dbReference type="GO" id="GO:0046872">
    <property type="term" value="F:metal ion binding"/>
    <property type="evidence" value="ECO:0007669"/>
    <property type="project" value="UniProtKB-KW"/>
</dbReference>
<keyword evidence="5" id="KW-0408">Iron</keyword>
<evidence type="ECO:0000256" key="3">
    <source>
        <dbReference type="ARBA" id="ARBA00022723"/>
    </source>
</evidence>
<dbReference type="SUPFAM" id="SSF54292">
    <property type="entry name" value="2Fe-2S ferredoxin-like"/>
    <property type="match status" value="1"/>
</dbReference>
<dbReference type="CDD" id="cd00207">
    <property type="entry name" value="fer2"/>
    <property type="match status" value="1"/>
</dbReference>
<evidence type="ECO:0000256" key="1">
    <source>
        <dbReference type="ARBA" id="ARBA00022630"/>
    </source>
</evidence>
<dbReference type="PROSITE" id="PS51085">
    <property type="entry name" value="2FE2S_FER_2"/>
    <property type="match status" value="1"/>
</dbReference>
<dbReference type="InterPro" id="IPR017927">
    <property type="entry name" value="FAD-bd_FR_type"/>
</dbReference>
<evidence type="ECO:0000313" key="10">
    <source>
        <dbReference type="Proteomes" id="UP000263993"/>
    </source>
</evidence>
<evidence type="ECO:0000256" key="5">
    <source>
        <dbReference type="ARBA" id="ARBA00023004"/>
    </source>
</evidence>
<dbReference type="Pfam" id="PF00970">
    <property type="entry name" value="FAD_binding_6"/>
    <property type="match status" value="1"/>
</dbReference>
<dbReference type="InterPro" id="IPR008333">
    <property type="entry name" value="Cbr1-like_FAD-bd_dom"/>
</dbReference>
<dbReference type="Gene3D" id="3.40.50.80">
    <property type="entry name" value="Nucleotide-binding domain of ferredoxin-NADP reductase (FNR) module"/>
    <property type="match status" value="1"/>
</dbReference>
<evidence type="ECO:0000256" key="4">
    <source>
        <dbReference type="ARBA" id="ARBA00023002"/>
    </source>
</evidence>
<proteinExistence type="predicted"/>
<keyword evidence="10" id="KW-1185">Reference proteome</keyword>
<dbReference type="PRINTS" id="PR00409">
    <property type="entry name" value="PHDIOXRDTASE"/>
</dbReference>
<dbReference type="InterPro" id="IPR050415">
    <property type="entry name" value="MRET"/>
</dbReference>
<dbReference type="InterPro" id="IPR001041">
    <property type="entry name" value="2Fe-2S_ferredoxin-type"/>
</dbReference>
<dbReference type="GO" id="GO:0051537">
    <property type="term" value="F:2 iron, 2 sulfur cluster binding"/>
    <property type="evidence" value="ECO:0007669"/>
    <property type="project" value="UniProtKB-KW"/>
</dbReference>
<dbReference type="Pfam" id="PF00175">
    <property type="entry name" value="NAD_binding_1"/>
    <property type="match status" value="1"/>
</dbReference>
<dbReference type="CDD" id="cd06185">
    <property type="entry name" value="PDR_like"/>
    <property type="match status" value="1"/>
</dbReference>
<dbReference type="EMBL" id="QRGO01000001">
    <property type="protein sequence ID" value="RDV05661.1"/>
    <property type="molecule type" value="Genomic_DNA"/>
</dbReference>
<name>A0A371BE74_9BRAD</name>
<dbReference type="InterPro" id="IPR036010">
    <property type="entry name" value="2Fe-2S_ferredoxin-like_sf"/>
</dbReference>
<keyword evidence="6" id="KW-0411">Iron-sulfur</keyword>
<keyword evidence="2" id="KW-0001">2Fe-2S</keyword>
<comment type="caution">
    <text evidence="9">The sequence shown here is derived from an EMBL/GenBank/DDBJ whole genome shotgun (WGS) entry which is preliminary data.</text>
</comment>
<accession>A0A371BE74</accession>
<feature type="domain" description="FAD-binding FR-type" evidence="8">
    <location>
        <begin position="1"/>
        <end position="101"/>
    </location>
</feature>
<dbReference type="PROSITE" id="PS51384">
    <property type="entry name" value="FAD_FR"/>
    <property type="match status" value="1"/>
</dbReference>
<dbReference type="PANTHER" id="PTHR47354">
    <property type="entry name" value="NADH OXIDOREDUCTASE HCR"/>
    <property type="match status" value="1"/>
</dbReference>
<evidence type="ECO:0000259" key="7">
    <source>
        <dbReference type="PROSITE" id="PS51085"/>
    </source>
</evidence>
<dbReference type="Proteomes" id="UP000263993">
    <property type="component" value="Unassembled WGS sequence"/>
</dbReference>
<evidence type="ECO:0000259" key="8">
    <source>
        <dbReference type="PROSITE" id="PS51384"/>
    </source>
</evidence>
<dbReference type="PROSITE" id="PS00197">
    <property type="entry name" value="2FE2S_FER_1"/>
    <property type="match status" value="1"/>
</dbReference>
<dbReference type="InterPro" id="IPR017938">
    <property type="entry name" value="Riboflavin_synthase-like_b-brl"/>
</dbReference>
<evidence type="ECO:0000256" key="2">
    <source>
        <dbReference type="ARBA" id="ARBA00022714"/>
    </source>
</evidence>
<dbReference type="InterPro" id="IPR001433">
    <property type="entry name" value="OxRdtase_FAD/NAD-bd"/>
</dbReference>
<dbReference type="InterPro" id="IPR006058">
    <property type="entry name" value="2Fe2S_fd_BS"/>
</dbReference>
<evidence type="ECO:0000256" key="6">
    <source>
        <dbReference type="ARBA" id="ARBA00023014"/>
    </source>
</evidence>
<dbReference type="Gene3D" id="3.10.20.30">
    <property type="match status" value="1"/>
</dbReference>
<dbReference type="Pfam" id="PF00111">
    <property type="entry name" value="Fer2"/>
    <property type="match status" value="1"/>
</dbReference>
<keyword evidence="4" id="KW-0560">Oxidoreductase</keyword>
<dbReference type="Gene3D" id="2.40.30.10">
    <property type="entry name" value="Translation factors"/>
    <property type="match status" value="1"/>
</dbReference>
<sequence length="313" mass="34325">MMPLRVTRNEPIADGIHLFEFREPGGLALPEFSAGAHIAVRVPGGAIRKYSLCNDPTERDRYQVAVKRDTKGSGASGDLIDKVKAGDTIMIGEPVNDFALPPRAQDFLFIAGGIGITPIMAMIRQVRRDGKRFRLVYIAHSPGTAAFREELSAPELRDAVTIHYDHGDPAHLFDLKPFLKERLNREHLYCCGPRSLMEAVREMTDHWSPAAVHFEAFTPAARPTGGDRAFRVKLAKTGTTLDVPADKSILEVLRANGLDVPSSCETGTCGTCRAKVLAGEVDHRDLVLSHAEKADTMMICVSRAKGDEITLDR</sequence>
<organism evidence="9 10">
    <name type="scientific">Undibacter mobilis</name>
    <dbReference type="NCBI Taxonomy" id="2292256"/>
    <lineage>
        <taxon>Bacteria</taxon>
        <taxon>Pseudomonadati</taxon>
        <taxon>Pseudomonadota</taxon>
        <taxon>Alphaproteobacteria</taxon>
        <taxon>Hyphomicrobiales</taxon>
        <taxon>Nitrobacteraceae</taxon>
        <taxon>Undibacter</taxon>
    </lineage>
</organism>
<dbReference type="SUPFAM" id="SSF52343">
    <property type="entry name" value="Ferredoxin reductase-like, C-terminal NADP-linked domain"/>
    <property type="match status" value="1"/>
</dbReference>
<dbReference type="SUPFAM" id="SSF63380">
    <property type="entry name" value="Riboflavin synthase domain-like"/>
    <property type="match status" value="1"/>
</dbReference>
<dbReference type="PANTHER" id="PTHR47354:SF1">
    <property type="entry name" value="CARNITINE MONOOXYGENASE REDUCTASE SUBUNIT"/>
    <property type="match status" value="1"/>
</dbReference>
<dbReference type="InterPro" id="IPR012675">
    <property type="entry name" value="Beta-grasp_dom_sf"/>
</dbReference>
<dbReference type="OrthoDB" id="9796486at2"/>
<reference evidence="10" key="1">
    <citation type="submission" date="2018-08" db="EMBL/GenBank/DDBJ databases">
        <authorList>
            <person name="Kim S.-J."/>
            <person name="Jung G.-Y."/>
        </authorList>
    </citation>
    <scope>NUCLEOTIDE SEQUENCE [LARGE SCALE GENOMIC DNA]</scope>
    <source>
        <strain evidence="10">GY_H</strain>
    </source>
</reference>
<keyword evidence="1" id="KW-0285">Flavoprotein</keyword>
<dbReference type="GO" id="GO:0016491">
    <property type="term" value="F:oxidoreductase activity"/>
    <property type="evidence" value="ECO:0007669"/>
    <property type="project" value="UniProtKB-KW"/>
</dbReference>